<dbReference type="EMBL" id="JBIACK010000001">
    <property type="protein sequence ID" value="MFE8699553.1"/>
    <property type="molecule type" value="Genomic_DNA"/>
</dbReference>
<gene>
    <name evidence="7" type="ORF">ACFYKX_02830</name>
</gene>
<accession>A0ABW6K5T9</accession>
<reference evidence="7 8" key="1">
    <citation type="submission" date="2024-08" db="EMBL/GenBank/DDBJ databases">
        <title>Two novel Cytobacillus novel species.</title>
        <authorList>
            <person name="Liu G."/>
        </authorList>
    </citation>
    <scope>NUCLEOTIDE SEQUENCE [LARGE SCALE GENOMIC DNA]</scope>
    <source>
        <strain evidence="7 8">FJAT-54145</strain>
    </source>
</reference>
<keyword evidence="2 5" id="KW-0812">Transmembrane</keyword>
<dbReference type="Pfam" id="PF06803">
    <property type="entry name" value="DUF1232"/>
    <property type="match status" value="1"/>
</dbReference>
<dbReference type="RefSeq" id="WP_389357845.1">
    <property type="nucleotide sequence ID" value="NZ_JBIACK010000001.1"/>
</dbReference>
<comment type="subcellular location">
    <subcellularLocation>
        <location evidence="1">Endomembrane system</location>
        <topology evidence="1">Multi-pass membrane protein</topology>
    </subcellularLocation>
</comment>
<dbReference type="PIRSF" id="PIRSF029962">
    <property type="entry name" value="UCP029962"/>
    <property type="match status" value="1"/>
</dbReference>
<proteinExistence type="predicted"/>
<dbReference type="InterPro" id="IPR016941">
    <property type="entry name" value="UCP029962"/>
</dbReference>
<sequence length="93" mass="10831">MNKALKRIKFVAKFWKFLPFLKDYFLSNEVRIQQKVLPVLLLIGYIALPFDLIPDFLSIFGVTDDILIGTFILQRIIKNAPESIKGKYELTKL</sequence>
<evidence type="ECO:0000256" key="1">
    <source>
        <dbReference type="ARBA" id="ARBA00004127"/>
    </source>
</evidence>
<keyword evidence="4 5" id="KW-0472">Membrane</keyword>
<keyword evidence="3 5" id="KW-1133">Transmembrane helix</keyword>
<evidence type="ECO:0000256" key="4">
    <source>
        <dbReference type="ARBA" id="ARBA00023136"/>
    </source>
</evidence>
<evidence type="ECO:0000313" key="7">
    <source>
        <dbReference type="EMBL" id="MFE8699553.1"/>
    </source>
</evidence>
<evidence type="ECO:0000256" key="5">
    <source>
        <dbReference type="SAM" id="Phobius"/>
    </source>
</evidence>
<feature type="domain" description="DUF1232" evidence="6">
    <location>
        <begin position="39"/>
        <end position="70"/>
    </location>
</feature>
<protein>
    <submittedName>
        <fullName evidence="7">YkvA family protein</fullName>
    </submittedName>
</protein>
<dbReference type="InterPro" id="IPR010652">
    <property type="entry name" value="DUF1232"/>
</dbReference>
<organism evidence="7 8">
    <name type="scientific">Cytobacillus spartinae</name>
    <dbReference type="NCBI Taxonomy" id="3299023"/>
    <lineage>
        <taxon>Bacteria</taxon>
        <taxon>Bacillati</taxon>
        <taxon>Bacillota</taxon>
        <taxon>Bacilli</taxon>
        <taxon>Bacillales</taxon>
        <taxon>Bacillaceae</taxon>
        <taxon>Cytobacillus</taxon>
    </lineage>
</organism>
<keyword evidence="8" id="KW-1185">Reference proteome</keyword>
<evidence type="ECO:0000313" key="8">
    <source>
        <dbReference type="Proteomes" id="UP001601059"/>
    </source>
</evidence>
<dbReference type="Proteomes" id="UP001601059">
    <property type="component" value="Unassembled WGS sequence"/>
</dbReference>
<comment type="caution">
    <text evidence="7">The sequence shown here is derived from an EMBL/GenBank/DDBJ whole genome shotgun (WGS) entry which is preliminary data.</text>
</comment>
<feature type="transmembrane region" description="Helical" evidence="5">
    <location>
        <begin position="36"/>
        <end position="53"/>
    </location>
</feature>
<evidence type="ECO:0000259" key="6">
    <source>
        <dbReference type="Pfam" id="PF06803"/>
    </source>
</evidence>
<name>A0ABW6K5T9_9BACI</name>
<evidence type="ECO:0000256" key="3">
    <source>
        <dbReference type="ARBA" id="ARBA00022989"/>
    </source>
</evidence>
<evidence type="ECO:0000256" key="2">
    <source>
        <dbReference type="ARBA" id="ARBA00022692"/>
    </source>
</evidence>